<feature type="signal peptide" evidence="8">
    <location>
        <begin position="1"/>
        <end position="23"/>
    </location>
</feature>
<dbReference type="EMBL" id="JAFNEN010000014">
    <property type="protein sequence ID" value="KAG8200658.1"/>
    <property type="molecule type" value="Genomic_DNA"/>
</dbReference>
<feature type="transmembrane region" description="Helical" evidence="7">
    <location>
        <begin position="132"/>
        <end position="156"/>
    </location>
</feature>
<evidence type="ECO:0000256" key="7">
    <source>
        <dbReference type="SAM" id="Phobius"/>
    </source>
</evidence>
<keyword evidence="4" id="KW-0813">Transport</keyword>
<feature type="transmembrane region" description="Helical" evidence="7">
    <location>
        <begin position="195"/>
        <end position="216"/>
    </location>
</feature>
<dbReference type="GO" id="GO:0015293">
    <property type="term" value="F:symporter activity"/>
    <property type="evidence" value="ECO:0007669"/>
    <property type="project" value="UniProtKB-KW"/>
</dbReference>
<proteinExistence type="inferred from homology"/>
<organism evidence="9 10">
    <name type="scientific">Oedothorax gibbosus</name>
    <dbReference type="NCBI Taxonomy" id="931172"/>
    <lineage>
        <taxon>Eukaryota</taxon>
        <taxon>Metazoa</taxon>
        <taxon>Ecdysozoa</taxon>
        <taxon>Arthropoda</taxon>
        <taxon>Chelicerata</taxon>
        <taxon>Arachnida</taxon>
        <taxon>Araneae</taxon>
        <taxon>Araneomorphae</taxon>
        <taxon>Entelegynae</taxon>
        <taxon>Araneoidea</taxon>
        <taxon>Linyphiidae</taxon>
        <taxon>Erigoninae</taxon>
        <taxon>Oedothorax</taxon>
    </lineage>
</organism>
<comment type="caution">
    <text evidence="9">The sequence shown here is derived from an EMBL/GenBank/DDBJ whole genome shotgun (WGS) entry which is preliminary data.</text>
</comment>
<evidence type="ECO:0000256" key="4">
    <source>
        <dbReference type="ARBA" id="ARBA00022847"/>
    </source>
</evidence>
<feature type="transmembrane region" description="Helical" evidence="7">
    <location>
        <begin position="263"/>
        <end position="281"/>
    </location>
</feature>
<evidence type="ECO:0000256" key="5">
    <source>
        <dbReference type="ARBA" id="ARBA00022989"/>
    </source>
</evidence>
<accession>A0AAV6VY36</accession>
<dbReference type="InterPro" id="IPR038770">
    <property type="entry name" value="Na+/solute_symporter_sf"/>
</dbReference>
<evidence type="ECO:0000256" key="2">
    <source>
        <dbReference type="ARBA" id="ARBA00006528"/>
    </source>
</evidence>
<dbReference type="GO" id="GO:0016020">
    <property type="term" value="C:membrane"/>
    <property type="evidence" value="ECO:0007669"/>
    <property type="project" value="UniProtKB-SubCell"/>
</dbReference>
<keyword evidence="3 7" id="KW-0812">Transmembrane</keyword>
<dbReference type="PANTHER" id="PTHR10361">
    <property type="entry name" value="SODIUM-BILE ACID COTRANSPORTER"/>
    <property type="match status" value="1"/>
</dbReference>
<comment type="similarity">
    <text evidence="2">Belongs to the bile acid:sodium symporter (BASS) (TC 2.A.28) family.</text>
</comment>
<gene>
    <name evidence="9" type="ORF">JTE90_022279</name>
</gene>
<evidence type="ECO:0000256" key="8">
    <source>
        <dbReference type="SAM" id="SignalP"/>
    </source>
</evidence>
<reference evidence="9 10" key="1">
    <citation type="journal article" date="2022" name="Nat. Ecol. Evol.">
        <title>A masculinizing supergene underlies an exaggerated male reproductive morph in a spider.</title>
        <authorList>
            <person name="Hendrickx F."/>
            <person name="De Corte Z."/>
            <person name="Sonet G."/>
            <person name="Van Belleghem S.M."/>
            <person name="Kostlbacher S."/>
            <person name="Vangestel C."/>
        </authorList>
    </citation>
    <scope>NUCLEOTIDE SEQUENCE [LARGE SCALE GENOMIC DNA]</scope>
    <source>
        <strain evidence="9">W744_W776</strain>
    </source>
</reference>
<feature type="transmembrane region" description="Helical" evidence="7">
    <location>
        <begin position="293"/>
        <end position="315"/>
    </location>
</feature>
<evidence type="ECO:0000256" key="3">
    <source>
        <dbReference type="ARBA" id="ARBA00022692"/>
    </source>
</evidence>
<evidence type="ECO:0000313" key="10">
    <source>
        <dbReference type="Proteomes" id="UP000827092"/>
    </source>
</evidence>
<dbReference type="Gene3D" id="1.20.1530.20">
    <property type="match status" value="1"/>
</dbReference>
<dbReference type="Pfam" id="PF01758">
    <property type="entry name" value="SBF"/>
    <property type="match status" value="1"/>
</dbReference>
<evidence type="ECO:0000313" key="9">
    <source>
        <dbReference type="EMBL" id="KAG8200658.1"/>
    </source>
</evidence>
<keyword evidence="4" id="KW-0769">Symport</keyword>
<dbReference type="Proteomes" id="UP000827092">
    <property type="component" value="Unassembled WGS sequence"/>
</dbReference>
<keyword evidence="8" id="KW-0732">Signal</keyword>
<dbReference type="AlphaFoldDB" id="A0AAV6VY36"/>
<protein>
    <recommendedName>
        <fullName evidence="11">Sodium-bile acid cotransporter</fullName>
    </recommendedName>
</protein>
<dbReference type="InterPro" id="IPR002657">
    <property type="entry name" value="BilAc:Na_symport/Acr3"/>
</dbReference>
<keyword evidence="10" id="KW-1185">Reference proteome</keyword>
<dbReference type="InterPro" id="IPR004710">
    <property type="entry name" value="Bilac:Na_transpt"/>
</dbReference>
<evidence type="ECO:0008006" key="11">
    <source>
        <dbReference type="Google" id="ProtNLM"/>
    </source>
</evidence>
<feature type="transmembrane region" description="Helical" evidence="7">
    <location>
        <begin position="223"/>
        <end position="243"/>
    </location>
</feature>
<name>A0AAV6VY36_9ARAC</name>
<keyword evidence="5 7" id="KW-1133">Transmembrane helix</keyword>
<evidence type="ECO:0000256" key="6">
    <source>
        <dbReference type="ARBA" id="ARBA00023136"/>
    </source>
</evidence>
<keyword evidence="6 7" id="KW-0472">Membrane</keyword>
<comment type="subcellular location">
    <subcellularLocation>
        <location evidence="1">Membrane</location>
        <topology evidence="1">Multi-pass membrane protein</topology>
    </subcellularLocation>
</comment>
<feature type="transmembrane region" description="Helical" evidence="7">
    <location>
        <begin position="387"/>
        <end position="407"/>
    </location>
</feature>
<evidence type="ECO:0000256" key="1">
    <source>
        <dbReference type="ARBA" id="ARBA00004141"/>
    </source>
</evidence>
<dbReference type="PANTHER" id="PTHR10361:SF28">
    <property type="entry name" value="P3 PROTEIN-RELATED"/>
    <property type="match status" value="1"/>
</dbReference>
<feature type="transmembrane region" description="Helical" evidence="7">
    <location>
        <begin position="321"/>
        <end position="343"/>
    </location>
</feature>
<feature type="chain" id="PRO_5043787109" description="Sodium-bile acid cotransporter" evidence="8">
    <location>
        <begin position="24"/>
        <end position="448"/>
    </location>
</feature>
<feature type="transmembrane region" description="Helical" evidence="7">
    <location>
        <begin position="168"/>
        <end position="189"/>
    </location>
</feature>
<sequence>MCPVVLLALLFSFLMLLFEITAAVTISFHPASLKKIMEDEEQYVHFSINDSSLTGPNEGLYKVISSDPDILQIPNGTYFDYDHNNGSFLVRALFLGKTSIHVVREVNGTTKDVLKSLDVSVVRRVSAISKAFVASVATLVSLNYINMGCALDLAVVKSVLKKPIAPSIGFVSQYAIMPLVAYGLARLLFDDLTLQLGLFTFGCSPGGGASNMWTVLLNGNLNLSLTMTFISNLAALGMMPLWLFTLGRSLFSQINTEVPFTNILATLVSMLIPLAIGLAFQKWLPRVAKFCRRILAAASILMILFIIVFGTYANLYMFRLFTWKILIAASANVWLGFFLGSLLGRTFDLSLADTVAVAVETGIQNTGIAIVLLGSSLGQPEADMASVVPVAASIMTPFPLIVAYFVLKARNKYFPANPASHLYVMDDEDDELKKTLPTPSSTDSKIFA</sequence>